<name>A0ABD3FPN0_9STRA</name>
<evidence type="ECO:0000256" key="6">
    <source>
        <dbReference type="ARBA" id="ARBA00023010"/>
    </source>
</evidence>
<evidence type="ECO:0000313" key="10">
    <source>
        <dbReference type="EMBL" id="KAL3668838.1"/>
    </source>
</evidence>
<comment type="similarity">
    <text evidence="2 9">Belongs to the nucleoporin Nup85 family.</text>
</comment>
<comment type="subcellular location">
    <subcellularLocation>
        <location evidence="1 9">Nucleus</location>
        <location evidence="1 9">Nuclear pore complex</location>
    </subcellularLocation>
</comment>
<comment type="subunit">
    <text evidence="9">Component of the nuclear pore complex (NPC).</text>
</comment>
<dbReference type="GO" id="GO:0031965">
    <property type="term" value="C:nuclear membrane"/>
    <property type="evidence" value="ECO:0007669"/>
    <property type="project" value="UniProtKB-UniRule"/>
</dbReference>
<keyword evidence="7 9" id="KW-0906">Nuclear pore complex</keyword>
<dbReference type="InterPro" id="IPR011502">
    <property type="entry name" value="Nucleoporin_Nup85"/>
</dbReference>
<dbReference type="Pfam" id="PF07575">
    <property type="entry name" value="Nucleopor_Nup85"/>
    <property type="match status" value="1"/>
</dbReference>
<comment type="function">
    <text evidence="9">Functions as a component of the nuclear pore complex (NPC).</text>
</comment>
<evidence type="ECO:0000256" key="3">
    <source>
        <dbReference type="ARBA" id="ARBA00022448"/>
    </source>
</evidence>
<reference evidence="10 11" key="1">
    <citation type="submission" date="2024-09" db="EMBL/GenBank/DDBJ databases">
        <title>Genome sequencing and assembly of Phytophthora oleae, isolate VK10A, causative agent of rot of olive drupes.</title>
        <authorList>
            <person name="Conti Taguali S."/>
            <person name="Riolo M."/>
            <person name="La Spada F."/>
            <person name="Cacciola S.O."/>
            <person name="Dionisio G."/>
        </authorList>
    </citation>
    <scope>NUCLEOTIDE SEQUENCE [LARGE SCALE GENOMIC DNA]</scope>
    <source>
        <strain evidence="10 11">VK10A</strain>
    </source>
</reference>
<evidence type="ECO:0000256" key="8">
    <source>
        <dbReference type="ARBA" id="ARBA00023242"/>
    </source>
</evidence>
<sequence length="732" mass="82703">MTSASAFEILRATGQLPVVEKELVFGKRSTNAAAARSTAGAAWGKSARKWVAASSSSPAREFGDAMPRELRTLVAASFDVFARTQQNAQMGAFGVARASREYREALKTCIFALEDRLETHKDIDVNAEEEGEFLDLLKVSLAIWHLCELLFLRGGARGADRTLAYELALWLQEHYCSTLLDKTESESERLKKQQKPELDAAFWHTIQALVMTGDGPSAWSLLATHSTYKSLFSREAMSLTGVSTKSTFQAVQKLLLTMPGRAGSSDMRMEQDGAAEWKNWNDACQYLLNTDGYIKSNAGFTALLEVMTAKEDAMKSHASTWYELMMARLFLDEPKTIAHRFEFLMANCFRAYHNESEKMDNFECIILAIMQYDIQNAIQDIIALGFSWMAAHLADLLQKSNVILADELLPEGDCTLRERFLLQYAMEIGASSGMWQFAVRYYEYCPKFGALAIRSALAREPLPTDYKTERLLAYCHSKKILAQTQKQITIQRAQECKTMKAYASALQWMLRGNHLDDMDTLCDDILKECNDTNSLTALHEAVQFMEGQPEFSRSQKLAWLVKYREFQLVLGDLESLRQQLKTDESLSNKEKQGAIETKLRFVSLEAAKRLDWLFGSIEAPKMLRSELLQQAERLLKESPTVFGSRHLYALMAFLQQLDRSFDRQQFYESGSNKQLKERIESLISRNLAEAMLQEASATGCAVVDPPHRQTTAALVVQQPYLIADASFTPMEE</sequence>
<dbReference type="GO" id="GO:0015031">
    <property type="term" value="P:protein transport"/>
    <property type="evidence" value="ECO:0007669"/>
    <property type="project" value="UniProtKB-KW"/>
</dbReference>
<dbReference type="EMBL" id="JBIMZQ010000010">
    <property type="protein sequence ID" value="KAL3668838.1"/>
    <property type="molecule type" value="Genomic_DNA"/>
</dbReference>
<keyword evidence="8 9" id="KW-0539">Nucleus</keyword>
<evidence type="ECO:0000256" key="4">
    <source>
        <dbReference type="ARBA" id="ARBA00022816"/>
    </source>
</evidence>
<gene>
    <name evidence="10" type="ORF">V7S43_006130</name>
</gene>
<evidence type="ECO:0000256" key="9">
    <source>
        <dbReference type="RuleBase" id="RU365073"/>
    </source>
</evidence>
<evidence type="ECO:0000313" key="11">
    <source>
        <dbReference type="Proteomes" id="UP001632037"/>
    </source>
</evidence>
<evidence type="ECO:0000256" key="5">
    <source>
        <dbReference type="ARBA" id="ARBA00022927"/>
    </source>
</evidence>
<keyword evidence="6 9" id="KW-0811">Translocation</keyword>
<keyword evidence="4 9" id="KW-0509">mRNA transport</keyword>
<keyword evidence="9" id="KW-0472">Membrane</keyword>
<evidence type="ECO:0000256" key="7">
    <source>
        <dbReference type="ARBA" id="ARBA00023132"/>
    </source>
</evidence>
<dbReference type="AlphaFoldDB" id="A0ABD3FPN0"/>
<comment type="caution">
    <text evidence="10">The sequence shown here is derived from an EMBL/GenBank/DDBJ whole genome shotgun (WGS) entry which is preliminary data.</text>
</comment>
<dbReference type="PANTHER" id="PTHR13373">
    <property type="entry name" value="FROUNT PROTEIN-RELATED"/>
    <property type="match status" value="1"/>
</dbReference>
<dbReference type="GO" id="GO:0005643">
    <property type="term" value="C:nuclear pore"/>
    <property type="evidence" value="ECO:0007669"/>
    <property type="project" value="UniProtKB-SubCell"/>
</dbReference>
<accession>A0ABD3FPN0</accession>
<proteinExistence type="inferred from homology"/>
<protein>
    <recommendedName>
        <fullName evidence="9">Nuclear pore complex protein Nup85</fullName>
    </recommendedName>
</protein>
<dbReference type="PANTHER" id="PTHR13373:SF21">
    <property type="entry name" value="NUCLEAR PORE COMPLEX PROTEIN NUP85"/>
    <property type="match status" value="1"/>
</dbReference>
<evidence type="ECO:0000256" key="1">
    <source>
        <dbReference type="ARBA" id="ARBA00004567"/>
    </source>
</evidence>
<keyword evidence="5 9" id="KW-0653">Protein transport</keyword>
<keyword evidence="3 9" id="KW-0813">Transport</keyword>
<evidence type="ECO:0000256" key="2">
    <source>
        <dbReference type="ARBA" id="ARBA00005573"/>
    </source>
</evidence>
<dbReference type="GO" id="GO:0051028">
    <property type="term" value="P:mRNA transport"/>
    <property type="evidence" value="ECO:0007669"/>
    <property type="project" value="UniProtKB-KW"/>
</dbReference>
<keyword evidence="11" id="KW-1185">Reference proteome</keyword>
<dbReference type="Proteomes" id="UP001632037">
    <property type="component" value="Unassembled WGS sequence"/>
</dbReference>
<organism evidence="10 11">
    <name type="scientific">Phytophthora oleae</name>
    <dbReference type="NCBI Taxonomy" id="2107226"/>
    <lineage>
        <taxon>Eukaryota</taxon>
        <taxon>Sar</taxon>
        <taxon>Stramenopiles</taxon>
        <taxon>Oomycota</taxon>
        <taxon>Peronosporomycetes</taxon>
        <taxon>Peronosporales</taxon>
        <taxon>Peronosporaceae</taxon>
        <taxon>Phytophthora</taxon>
    </lineage>
</organism>